<dbReference type="GO" id="GO:0000156">
    <property type="term" value="F:phosphorelay response regulator activity"/>
    <property type="evidence" value="ECO:0007669"/>
    <property type="project" value="InterPro"/>
</dbReference>
<feature type="active site" evidence="4">
    <location>
        <position position="131"/>
    </location>
</feature>
<organism evidence="6 7">
    <name type="scientific">Pedobacter psychrodurus</name>
    <dbReference type="NCBI Taxonomy" id="2530456"/>
    <lineage>
        <taxon>Bacteria</taxon>
        <taxon>Pseudomonadati</taxon>
        <taxon>Bacteroidota</taxon>
        <taxon>Sphingobacteriia</taxon>
        <taxon>Sphingobacteriales</taxon>
        <taxon>Sphingobacteriaceae</taxon>
        <taxon>Pedobacter</taxon>
    </lineage>
</organism>
<comment type="caution">
    <text evidence="6">The sequence shown here is derived from an EMBL/GenBank/DDBJ whole genome shotgun (WGS) entry which is preliminary data.</text>
</comment>
<evidence type="ECO:0000256" key="1">
    <source>
        <dbReference type="ARBA" id="ARBA00022801"/>
    </source>
</evidence>
<evidence type="ECO:0000313" key="7">
    <source>
        <dbReference type="Proteomes" id="UP000293925"/>
    </source>
</evidence>
<evidence type="ECO:0000259" key="5">
    <source>
        <dbReference type="PROSITE" id="PS50122"/>
    </source>
</evidence>
<keyword evidence="1 4" id="KW-0378">Hydrolase</keyword>
<dbReference type="Proteomes" id="UP000293925">
    <property type="component" value="Unassembled WGS sequence"/>
</dbReference>
<name>A0A4R0Q2G0_9SPHI</name>
<dbReference type="SUPFAM" id="SSF52738">
    <property type="entry name" value="Methylesterase CheB, C-terminal domain"/>
    <property type="match status" value="1"/>
</dbReference>
<dbReference type="PANTHER" id="PTHR42872">
    <property type="entry name" value="PROTEIN-GLUTAMATE METHYLESTERASE/PROTEIN-GLUTAMINE GLUTAMINASE"/>
    <property type="match status" value="1"/>
</dbReference>
<reference evidence="6 7" key="1">
    <citation type="submission" date="2019-02" db="EMBL/GenBank/DDBJ databases">
        <title>Pedobacter sp. RP-3-21 sp. nov., isolated from Arctic soil.</title>
        <authorList>
            <person name="Dahal R.H."/>
        </authorList>
    </citation>
    <scope>NUCLEOTIDE SEQUENCE [LARGE SCALE GENOMIC DNA]</scope>
    <source>
        <strain evidence="6 7">RP-3-21</strain>
    </source>
</reference>
<dbReference type="PIRSF" id="PIRSF036461">
    <property type="entry name" value="Chmtx_methlestr"/>
    <property type="match status" value="1"/>
</dbReference>
<evidence type="ECO:0000256" key="3">
    <source>
        <dbReference type="ARBA" id="ARBA00048267"/>
    </source>
</evidence>
<dbReference type="GO" id="GO:0008984">
    <property type="term" value="F:protein-glutamate methylesterase activity"/>
    <property type="evidence" value="ECO:0007669"/>
    <property type="project" value="UniProtKB-EC"/>
</dbReference>
<dbReference type="InterPro" id="IPR011247">
    <property type="entry name" value="Chemotax_prot-Glu_Me-esterase"/>
</dbReference>
<dbReference type="GO" id="GO:0006935">
    <property type="term" value="P:chemotaxis"/>
    <property type="evidence" value="ECO:0007669"/>
    <property type="project" value="UniProtKB-UniRule"/>
</dbReference>
<keyword evidence="4" id="KW-0145">Chemotaxis</keyword>
<feature type="active site" evidence="4">
    <location>
        <position position="39"/>
    </location>
</feature>
<evidence type="ECO:0000256" key="2">
    <source>
        <dbReference type="ARBA" id="ARBA00039140"/>
    </source>
</evidence>
<dbReference type="OrthoDB" id="1524092at2"/>
<dbReference type="InterPro" id="IPR035909">
    <property type="entry name" value="CheB_C"/>
</dbReference>
<dbReference type="InterPro" id="IPR000673">
    <property type="entry name" value="Sig_transdc_resp-reg_Me-estase"/>
</dbReference>
<keyword evidence="7" id="KW-1185">Reference proteome</keyword>
<feature type="active site" evidence="4">
    <location>
        <position position="12"/>
    </location>
</feature>
<proteinExistence type="predicted"/>
<dbReference type="Gene3D" id="3.40.50.180">
    <property type="entry name" value="Methylesterase CheB, C-terminal domain"/>
    <property type="match status" value="1"/>
</dbReference>
<gene>
    <name evidence="6" type="ORF">EZ456_13215</name>
</gene>
<feature type="domain" description="CheB-type methylesterase" evidence="5">
    <location>
        <begin position="1"/>
        <end position="189"/>
    </location>
</feature>
<dbReference type="PANTHER" id="PTHR42872:SF6">
    <property type="entry name" value="PROTEIN-GLUTAMATE METHYLESTERASE_PROTEIN-GLUTAMINE GLUTAMINASE"/>
    <property type="match status" value="1"/>
</dbReference>
<dbReference type="GO" id="GO:0005737">
    <property type="term" value="C:cytoplasm"/>
    <property type="evidence" value="ECO:0007669"/>
    <property type="project" value="InterPro"/>
</dbReference>
<dbReference type="CDD" id="cd16433">
    <property type="entry name" value="CheB"/>
    <property type="match status" value="1"/>
</dbReference>
<comment type="catalytic activity">
    <reaction evidence="3">
        <text>[protein]-L-glutamate 5-O-methyl ester + H2O = L-glutamyl-[protein] + methanol + H(+)</text>
        <dbReference type="Rhea" id="RHEA:23236"/>
        <dbReference type="Rhea" id="RHEA-COMP:10208"/>
        <dbReference type="Rhea" id="RHEA-COMP:10311"/>
        <dbReference type="ChEBI" id="CHEBI:15377"/>
        <dbReference type="ChEBI" id="CHEBI:15378"/>
        <dbReference type="ChEBI" id="CHEBI:17790"/>
        <dbReference type="ChEBI" id="CHEBI:29973"/>
        <dbReference type="ChEBI" id="CHEBI:82795"/>
        <dbReference type="EC" id="3.1.1.61"/>
    </reaction>
</comment>
<protein>
    <recommendedName>
        <fullName evidence="2">protein-glutamate methylesterase</fullName>
        <ecNumber evidence="2">3.1.1.61</ecNumber>
    </recommendedName>
</protein>
<evidence type="ECO:0000256" key="4">
    <source>
        <dbReference type="PROSITE-ProRule" id="PRU00050"/>
    </source>
</evidence>
<dbReference type="RefSeq" id="WP_131530871.1">
    <property type="nucleotide sequence ID" value="NZ_SJSO01000009.1"/>
</dbReference>
<dbReference type="PROSITE" id="PS50122">
    <property type="entry name" value="CHEB"/>
    <property type="match status" value="1"/>
</dbReference>
<dbReference type="Pfam" id="PF01339">
    <property type="entry name" value="CheB_methylest"/>
    <property type="match status" value="1"/>
</dbReference>
<dbReference type="EMBL" id="SJSO01000009">
    <property type="protein sequence ID" value="TCD26543.1"/>
    <property type="molecule type" value="Genomic_DNA"/>
</dbReference>
<accession>A0A4R0Q2G0</accession>
<dbReference type="AlphaFoldDB" id="A0A4R0Q2G0"/>
<sequence>MEKRNIIVIGGSTGGFEAFKKIVKDLPPDLDASIFIVWHMGATVRGILPEVLNKLGSIKAANAYDKEPILPNRIYVAPPDHHLLIEEGRVRVTHGPKENRFRPAVDPLFRSAAYTYGARVIGVVLTGGLDDGTAGLWRIKFSGGLTVVQDPADAEAPSMPENALREVDVDYCVPVADIAALLTRLSSQEITTNTEIMKDEKTKIEINIAAEENALKQGSLNIGVLSPYTCPECHGVLSKIMDGDLSRFRCHTGHAYSADTLMASVTEKIEDSLYIAIRSMDESILLMNHIGDHYAEANLPKLAAVCFKKAKEAGDRSDLVRKAVHSHELLSNIKLVEDAENEG</sequence>
<evidence type="ECO:0000313" key="6">
    <source>
        <dbReference type="EMBL" id="TCD26543.1"/>
    </source>
</evidence>
<dbReference type="EC" id="3.1.1.61" evidence="2"/>